<feature type="region of interest" description="Disordered" evidence="5">
    <location>
        <begin position="293"/>
        <end position="342"/>
    </location>
</feature>
<dbReference type="InterPro" id="IPR001849">
    <property type="entry name" value="PH_domain"/>
</dbReference>
<evidence type="ECO:0000256" key="4">
    <source>
        <dbReference type="PROSITE-ProRule" id="PRU00192"/>
    </source>
</evidence>
<feature type="domain" description="SH3" evidence="6">
    <location>
        <begin position="709"/>
        <end position="770"/>
    </location>
</feature>
<proteinExistence type="predicted"/>
<evidence type="ECO:0000313" key="9">
    <source>
        <dbReference type="Ensembl" id="ENSDCDP00010050291.1"/>
    </source>
</evidence>
<dbReference type="PANTHER" id="PTHR12845">
    <property type="entry name" value="GUANINE NUCLEOTIDE EXCHANGE FACTOR"/>
    <property type="match status" value="1"/>
</dbReference>
<feature type="compositionally biased region" description="Low complexity" evidence="5">
    <location>
        <begin position="177"/>
        <end position="188"/>
    </location>
</feature>
<dbReference type="Ensembl" id="ENSDCDT00010060713.1">
    <property type="protein sequence ID" value="ENSDCDP00010050291.1"/>
    <property type="gene ID" value="ENSDCDG00010029859.1"/>
</dbReference>
<reference evidence="9" key="2">
    <citation type="submission" date="2025-08" db="UniProtKB">
        <authorList>
            <consortium name="Ensembl"/>
        </authorList>
    </citation>
    <scope>IDENTIFICATION</scope>
</reference>
<dbReference type="CDD" id="cd01221">
    <property type="entry name" value="PH_ephexin"/>
    <property type="match status" value="1"/>
</dbReference>
<keyword evidence="10" id="KW-1185">Reference proteome</keyword>
<evidence type="ECO:0000256" key="3">
    <source>
        <dbReference type="ARBA" id="ARBA00023273"/>
    </source>
</evidence>
<comment type="subcellular location">
    <subcellularLocation>
        <location evidence="1">Cell projection</location>
    </subcellularLocation>
</comment>
<dbReference type="InterPro" id="IPR047270">
    <property type="entry name" value="PH_ephexin"/>
</dbReference>
<sequence>MGTEKHHVIKPALPPKPQIPPIPFSRGERKRRTTNVNLRNEKDEERQQDLNRQLVKHMSLPPSAIRRRRVNPVILNPVNPQTSSLREKPIPKPRTHKIPPALNSSTQPRGAAVQSSTNTLSDGTVVPDITTTCHCCICPPVHPQKLPLSTESGVVLPSTGDAEDTLRTSDTECMEISSNSEDCSSSVSGENGPDKKAQPKRKTVPTPCIRHKSLPLIKVDGNQKRGKICESELSSNMPLDLLAELQLKLAREGQGRKDIVAEKPTAKKPPAQEAWRKLSVMAELILHMRPTNQEAASKNEPHAQTPLVQTNQDGEDKKVSPTIPNAKKPDPAEEDSPTNKKRCQTLSGLWQERSIVRKNGIVKQLTKQQIQLYESMYEVVTTECTFLRSLDVVVDHFLQSPDLSQALSATDCKFLFSDIVKIRTISQDFLQAMKKELDINVCCDICKVIQHYASGPFSAFVDYVRNIPSQDEFLQNLGKKSPHILNIVHKLQEDPCCQRLPLKSFLSLPFQRITRIKILVENILKNTEPGSEVQKSAEAALKEVSKVVEACNRDLGTIKQMEKMVHTGNKIEFEYKRLPLVSSSRCLLKEGDLSQLSAKGNFFGQRRVTSIYLFLFNDLLLVATRKGRQERFVVQDHAHRSLIEVSSADNEEDLTGRGLERTFKLVLLKNHLGRTTQLLLQASSVEEKDSWMEVLSKQKSGEENVYEEWDCPQFQCTKDYQAQHPDGLSLQEGDIINILQKNSAGMLRGWRKVDGESGWFPADFVMEISNEHVQRRNLRQRYHVMKAADHVLSRRTCTERQTTSCLQ</sequence>
<dbReference type="SUPFAM" id="SSF50729">
    <property type="entry name" value="PH domain-like"/>
    <property type="match status" value="1"/>
</dbReference>
<dbReference type="Pfam" id="PF07653">
    <property type="entry name" value="SH3_2"/>
    <property type="match status" value="1"/>
</dbReference>
<reference evidence="9" key="3">
    <citation type="submission" date="2025-09" db="UniProtKB">
        <authorList>
            <consortium name="Ensembl"/>
        </authorList>
    </citation>
    <scope>IDENTIFICATION</scope>
</reference>
<dbReference type="SMART" id="SM00233">
    <property type="entry name" value="PH"/>
    <property type="match status" value="1"/>
</dbReference>
<feature type="region of interest" description="Disordered" evidence="5">
    <location>
        <begin position="174"/>
        <end position="206"/>
    </location>
</feature>
<dbReference type="SMART" id="SM00325">
    <property type="entry name" value="RhoGEF"/>
    <property type="match status" value="1"/>
</dbReference>
<feature type="region of interest" description="Disordered" evidence="5">
    <location>
        <begin position="76"/>
        <end position="119"/>
    </location>
</feature>
<dbReference type="Pfam" id="PF22697">
    <property type="entry name" value="SOS1_NGEF_PH"/>
    <property type="match status" value="1"/>
</dbReference>
<organism evidence="9 10">
    <name type="scientific">Denticeps clupeoides</name>
    <name type="common">denticle herring</name>
    <dbReference type="NCBI Taxonomy" id="299321"/>
    <lineage>
        <taxon>Eukaryota</taxon>
        <taxon>Metazoa</taxon>
        <taxon>Chordata</taxon>
        <taxon>Craniata</taxon>
        <taxon>Vertebrata</taxon>
        <taxon>Euteleostomi</taxon>
        <taxon>Actinopterygii</taxon>
        <taxon>Neopterygii</taxon>
        <taxon>Teleostei</taxon>
        <taxon>Clupei</taxon>
        <taxon>Clupeiformes</taxon>
        <taxon>Denticipitoidei</taxon>
        <taxon>Denticipitidae</taxon>
        <taxon>Denticeps</taxon>
    </lineage>
</organism>
<dbReference type="PROSITE" id="PS50010">
    <property type="entry name" value="DH_2"/>
    <property type="match status" value="1"/>
</dbReference>
<feature type="compositionally biased region" description="Basic and acidic residues" evidence="5">
    <location>
        <begin position="39"/>
        <end position="48"/>
    </location>
</feature>
<dbReference type="CDD" id="cd00160">
    <property type="entry name" value="RhoGEF"/>
    <property type="match status" value="1"/>
</dbReference>
<keyword evidence="2 4" id="KW-0728">SH3 domain</keyword>
<dbReference type="SUPFAM" id="SSF50044">
    <property type="entry name" value="SH3-domain"/>
    <property type="match status" value="1"/>
</dbReference>
<dbReference type="Proteomes" id="UP000694580">
    <property type="component" value="Chromosome 19"/>
</dbReference>
<reference evidence="9 10" key="1">
    <citation type="submission" date="2020-06" db="EMBL/GenBank/DDBJ databases">
        <authorList>
            <consortium name="Wellcome Sanger Institute Data Sharing"/>
        </authorList>
    </citation>
    <scope>NUCLEOTIDE SEQUENCE [LARGE SCALE GENOMIC DNA]</scope>
</reference>
<dbReference type="PROSITE" id="PS50003">
    <property type="entry name" value="PH_DOMAIN"/>
    <property type="match status" value="1"/>
</dbReference>
<evidence type="ECO:0000259" key="8">
    <source>
        <dbReference type="PROSITE" id="PS50010"/>
    </source>
</evidence>
<evidence type="ECO:0000313" key="10">
    <source>
        <dbReference type="Proteomes" id="UP000694580"/>
    </source>
</evidence>
<dbReference type="InterPro" id="IPR047271">
    <property type="entry name" value="Ephexin-like"/>
</dbReference>
<dbReference type="PANTHER" id="PTHR12845:SF10">
    <property type="entry name" value="EPHEXIN-1-LIKE"/>
    <property type="match status" value="1"/>
</dbReference>
<feature type="domain" description="DH" evidence="8">
    <location>
        <begin position="371"/>
        <end position="554"/>
    </location>
</feature>
<dbReference type="GeneTree" id="ENSGT01030000234571"/>
<evidence type="ECO:0000259" key="6">
    <source>
        <dbReference type="PROSITE" id="PS50002"/>
    </source>
</evidence>
<accession>A0AAY4E0E4</accession>
<dbReference type="PROSITE" id="PS50002">
    <property type="entry name" value="SH3"/>
    <property type="match status" value="1"/>
</dbReference>
<dbReference type="InterPro" id="IPR036028">
    <property type="entry name" value="SH3-like_dom_sf"/>
</dbReference>
<evidence type="ECO:0000256" key="2">
    <source>
        <dbReference type="ARBA" id="ARBA00022443"/>
    </source>
</evidence>
<dbReference type="GO" id="GO:0005085">
    <property type="term" value="F:guanyl-nucleotide exchange factor activity"/>
    <property type="evidence" value="ECO:0007669"/>
    <property type="project" value="InterPro"/>
</dbReference>
<dbReference type="InterPro" id="IPR055251">
    <property type="entry name" value="SOS1_NGEF_PH"/>
</dbReference>
<dbReference type="InterPro" id="IPR000219">
    <property type="entry name" value="DH_dom"/>
</dbReference>
<dbReference type="InterPro" id="IPR035899">
    <property type="entry name" value="DBL_dom_sf"/>
</dbReference>
<feature type="domain" description="PH" evidence="7">
    <location>
        <begin position="586"/>
        <end position="700"/>
    </location>
</feature>
<dbReference type="SMART" id="SM00326">
    <property type="entry name" value="SH3"/>
    <property type="match status" value="1"/>
</dbReference>
<dbReference type="InterPro" id="IPR001452">
    <property type="entry name" value="SH3_domain"/>
</dbReference>
<evidence type="ECO:0000259" key="7">
    <source>
        <dbReference type="PROSITE" id="PS50003"/>
    </source>
</evidence>
<name>A0AAY4E0E4_9TELE</name>
<evidence type="ECO:0000256" key="1">
    <source>
        <dbReference type="ARBA" id="ARBA00004316"/>
    </source>
</evidence>
<protein>
    <submittedName>
        <fullName evidence="9">Uncharacterized protein</fullName>
    </submittedName>
</protein>
<dbReference type="Pfam" id="PF00621">
    <property type="entry name" value="RhoGEF"/>
    <property type="match status" value="1"/>
</dbReference>
<dbReference type="Gene3D" id="1.20.900.10">
    <property type="entry name" value="Dbl homology (DH) domain"/>
    <property type="match status" value="1"/>
</dbReference>
<keyword evidence="3" id="KW-0966">Cell projection</keyword>
<dbReference type="InterPro" id="IPR011993">
    <property type="entry name" value="PH-like_dom_sf"/>
</dbReference>
<gene>
    <name evidence="9" type="primary">ZNF438</name>
</gene>
<dbReference type="Gene3D" id="2.30.29.30">
    <property type="entry name" value="Pleckstrin-homology domain (PH domain)/Phosphotyrosine-binding domain (PTB)"/>
    <property type="match status" value="1"/>
</dbReference>
<dbReference type="SUPFAM" id="SSF48065">
    <property type="entry name" value="DBL homology domain (DH-domain)"/>
    <property type="match status" value="1"/>
</dbReference>
<dbReference type="GO" id="GO:0042995">
    <property type="term" value="C:cell projection"/>
    <property type="evidence" value="ECO:0007669"/>
    <property type="project" value="UniProtKB-SubCell"/>
</dbReference>
<feature type="region of interest" description="Disordered" evidence="5">
    <location>
        <begin position="1"/>
        <end position="48"/>
    </location>
</feature>
<evidence type="ECO:0000256" key="5">
    <source>
        <dbReference type="SAM" id="MobiDB-lite"/>
    </source>
</evidence>
<dbReference type="AlphaFoldDB" id="A0AAY4E0E4"/>
<feature type="compositionally biased region" description="Pro residues" evidence="5">
    <location>
        <begin position="12"/>
        <end position="23"/>
    </location>
</feature>
<feature type="compositionally biased region" description="Polar residues" evidence="5">
    <location>
        <begin position="102"/>
        <end position="119"/>
    </location>
</feature>
<dbReference type="Gene3D" id="2.30.30.40">
    <property type="entry name" value="SH3 Domains"/>
    <property type="match status" value="1"/>
</dbReference>